<protein>
    <submittedName>
        <fullName evidence="7">Inositol transporter 4</fullName>
    </submittedName>
</protein>
<dbReference type="InParanoid" id="A0A7J7C406"/>
<evidence type="ECO:0000256" key="1">
    <source>
        <dbReference type="ARBA" id="ARBA00004370"/>
    </source>
</evidence>
<dbReference type="InterPro" id="IPR036259">
    <property type="entry name" value="MFS_trans_sf"/>
</dbReference>
<name>A0A7J7C406_TRIWF</name>
<comment type="subcellular location">
    <subcellularLocation>
        <location evidence="1">Membrane</location>
    </subcellularLocation>
</comment>
<keyword evidence="3 6" id="KW-0812">Transmembrane</keyword>
<evidence type="ECO:0000313" key="8">
    <source>
        <dbReference type="Proteomes" id="UP000593562"/>
    </source>
</evidence>
<keyword evidence="2" id="KW-0813">Transport</keyword>
<accession>A0A7J7C406</accession>
<sequence>MGNPRSGRTGRLSVSCYRKLGDCGKVAVSYRPTHQLFLQFAGPPRVVCSREVMGLMEAVFWAKECAGGGDYVCEKRELAVERRIFGQYGFIFFANRGVVRSDRTKALSRVSHFVSIVFLQAASQAPALTIVESTHFGASGTCPAFVTSTNAPSWDSPSWSMLGLNKEFENSCHTESKRQRFEEGCPSKIGFLPVVLMALYIICYAPGMGTVSWIVNSEIYPLRYRGIAAMSNWTSHFIVSMSFLSIREAFGFFGAFLLFAGISFVGLVFIFFFVLETKGMRFEEIEKVLQTATDRSYSKENQIRMFLRFKIGRICWFESNCL</sequence>
<dbReference type="AlphaFoldDB" id="A0A7J7C406"/>
<dbReference type="Pfam" id="PF00083">
    <property type="entry name" value="Sugar_tr"/>
    <property type="match status" value="1"/>
</dbReference>
<organism evidence="7 8">
    <name type="scientific">Tripterygium wilfordii</name>
    <name type="common">Thunder God vine</name>
    <dbReference type="NCBI Taxonomy" id="458696"/>
    <lineage>
        <taxon>Eukaryota</taxon>
        <taxon>Viridiplantae</taxon>
        <taxon>Streptophyta</taxon>
        <taxon>Embryophyta</taxon>
        <taxon>Tracheophyta</taxon>
        <taxon>Spermatophyta</taxon>
        <taxon>Magnoliopsida</taxon>
        <taxon>eudicotyledons</taxon>
        <taxon>Gunneridae</taxon>
        <taxon>Pentapetalae</taxon>
        <taxon>rosids</taxon>
        <taxon>fabids</taxon>
        <taxon>Celastrales</taxon>
        <taxon>Celastraceae</taxon>
        <taxon>Tripterygium</taxon>
    </lineage>
</organism>
<dbReference type="GO" id="GO:0005366">
    <property type="term" value="F:myo-inositol:proton symporter activity"/>
    <property type="evidence" value="ECO:0007669"/>
    <property type="project" value="TreeGrafter"/>
</dbReference>
<proteinExistence type="predicted"/>
<dbReference type="Proteomes" id="UP000593562">
    <property type="component" value="Unassembled WGS sequence"/>
</dbReference>
<keyword evidence="4 6" id="KW-1133">Transmembrane helix</keyword>
<dbReference type="GO" id="GO:0016020">
    <property type="term" value="C:membrane"/>
    <property type="evidence" value="ECO:0007669"/>
    <property type="project" value="UniProtKB-SubCell"/>
</dbReference>
<dbReference type="Gene3D" id="1.20.1250.20">
    <property type="entry name" value="MFS general substrate transporter like domains"/>
    <property type="match status" value="1"/>
</dbReference>
<feature type="transmembrane region" description="Helical" evidence="6">
    <location>
        <begin position="252"/>
        <end position="275"/>
    </location>
</feature>
<feature type="transmembrane region" description="Helical" evidence="6">
    <location>
        <begin position="190"/>
        <end position="215"/>
    </location>
</feature>
<dbReference type="PANTHER" id="PTHR48020">
    <property type="entry name" value="PROTON MYO-INOSITOL COTRANSPORTER"/>
    <property type="match status" value="1"/>
</dbReference>
<keyword evidence="8" id="KW-1185">Reference proteome</keyword>
<evidence type="ECO:0000256" key="2">
    <source>
        <dbReference type="ARBA" id="ARBA00022448"/>
    </source>
</evidence>
<gene>
    <name evidence="7" type="ORF">HS088_TW21G01006</name>
</gene>
<evidence type="ECO:0000256" key="5">
    <source>
        <dbReference type="ARBA" id="ARBA00023136"/>
    </source>
</evidence>
<reference evidence="7 8" key="1">
    <citation type="journal article" date="2020" name="Nat. Commun.">
        <title>Genome of Tripterygium wilfordii and identification of cytochrome P450 involved in triptolide biosynthesis.</title>
        <authorList>
            <person name="Tu L."/>
            <person name="Su P."/>
            <person name="Zhang Z."/>
            <person name="Gao L."/>
            <person name="Wang J."/>
            <person name="Hu T."/>
            <person name="Zhou J."/>
            <person name="Zhang Y."/>
            <person name="Zhao Y."/>
            <person name="Liu Y."/>
            <person name="Song Y."/>
            <person name="Tong Y."/>
            <person name="Lu Y."/>
            <person name="Yang J."/>
            <person name="Xu C."/>
            <person name="Jia M."/>
            <person name="Peters R.J."/>
            <person name="Huang L."/>
            <person name="Gao W."/>
        </authorList>
    </citation>
    <scope>NUCLEOTIDE SEQUENCE [LARGE SCALE GENOMIC DNA]</scope>
    <source>
        <strain evidence="8">cv. XIE 37</strain>
        <tissue evidence="7">Leaf</tissue>
    </source>
</reference>
<dbReference type="InterPro" id="IPR005828">
    <property type="entry name" value="MFS_sugar_transport-like"/>
</dbReference>
<dbReference type="SUPFAM" id="SSF103473">
    <property type="entry name" value="MFS general substrate transporter"/>
    <property type="match status" value="1"/>
</dbReference>
<dbReference type="PANTHER" id="PTHR48020:SF24">
    <property type="entry name" value="INOSITOL TRANSPORTER 4"/>
    <property type="match status" value="1"/>
</dbReference>
<keyword evidence="5 6" id="KW-0472">Membrane</keyword>
<dbReference type="EMBL" id="JAAARO010000021">
    <property type="protein sequence ID" value="KAF5728852.1"/>
    <property type="molecule type" value="Genomic_DNA"/>
</dbReference>
<evidence type="ECO:0000256" key="6">
    <source>
        <dbReference type="SAM" id="Phobius"/>
    </source>
</evidence>
<dbReference type="InterPro" id="IPR050814">
    <property type="entry name" value="Myo-inositol_Transporter"/>
</dbReference>
<comment type="caution">
    <text evidence="7">The sequence shown here is derived from an EMBL/GenBank/DDBJ whole genome shotgun (WGS) entry which is preliminary data.</text>
</comment>
<evidence type="ECO:0000256" key="4">
    <source>
        <dbReference type="ARBA" id="ARBA00022989"/>
    </source>
</evidence>
<evidence type="ECO:0000256" key="3">
    <source>
        <dbReference type="ARBA" id="ARBA00022692"/>
    </source>
</evidence>
<evidence type="ECO:0000313" key="7">
    <source>
        <dbReference type="EMBL" id="KAF5728852.1"/>
    </source>
</evidence>